<evidence type="ECO:0000259" key="5">
    <source>
        <dbReference type="Pfam" id="PF17189"/>
    </source>
</evidence>
<dbReference type="InterPro" id="IPR033452">
    <property type="entry name" value="GH30_C"/>
</dbReference>
<comment type="similarity">
    <text evidence="1">Belongs to the glycosyl hydrolase 30 family.</text>
</comment>
<evidence type="ECO:0000256" key="2">
    <source>
        <dbReference type="ARBA" id="ARBA00022729"/>
    </source>
</evidence>
<feature type="domain" description="Glycosyl hydrolase family 30 TIM-barrel" evidence="4">
    <location>
        <begin position="67"/>
        <end position="179"/>
    </location>
</feature>
<evidence type="ECO:0000259" key="4">
    <source>
        <dbReference type="Pfam" id="PF02055"/>
    </source>
</evidence>
<dbReference type="InterPro" id="IPR033453">
    <property type="entry name" value="Glyco_hydro_30_TIM-barrel"/>
</dbReference>
<dbReference type="InterPro" id="IPR013780">
    <property type="entry name" value="Glyco_hydro_b"/>
</dbReference>
<dbReference type="InterPro" id="IPR001139">
    <property type="entry name" value="Glyco_hydro_30"/>
</dbReference>
<dbReference type="PANTHER" id="PTHR11069:SF23">
    <property type="entry name" value="LYSOSOMAL ACID GLUCOSYLCERAMIDASE"/>
    <property type="match status" value="1"/>
</dbReference>
<organism evidence="6">
    <name type="scientific">bioreactor metagenome</name>
    <dbReference type="NCBI Taxonomy" id="1076179"/>
    <lineage>
        <taxon>unclassified sequences</taxon>
        <taxon>metagenomes</taxon>
        <taxon>ecological metagenomes</taxon>
    </lineage>
</organism>
<sequence length="479" mass="54351">MNMKTWISLFVGLAVLSSCKFQRSADWVTSTELAPWEVQPDLRALPLDSVASVDAVIDLDGKQQKMEGFGACFNELGWISLSRLDPSQREDIMEELFFPDYGANFTLCRMPIGANDFSRDWYSYNETDSDFVMNNFTIANDLQTLIPFIKNAQKYNSQLALWASPWCPPSWMKYNKHYACAFTGAEVDTLYRNGLPADKVGYQGLDMFVQDSAYLEAYALYFTKFIEAYRSHGIEISAVMPQNEFNSAQIFPSCCWTATSLAYFIGNYLGPAMKDLDVDVLFGTMERADESMVDTVLTDPLAREYIKGVGFQWAGKGAIKGIHERYPDLTLYQTEQECGDGKNDWKGAVYSWQLMKHYLDNGASAYMYWNISLEKGGISRWGWAQNSLVVVDPLSKTYTYTPEYYVLKHVSHYVQPDARKLTVSGSYGNIMAFRNPDRSLVIVAANEEDTDKTVAIQVQDMVFMPTLKAHSFSTIQIKQ</sequence>
<evidence type="ECO:0000313" key="6">
    <source>
        <dbReference type="EMBL" id="MPL87440.1"/>
    </source>
</evidence>
<accession>A0A644V7X8</accession>
<feature type="domain" description="Glycosyl hydrolase family 30 TIM-barrel" evidence="4">
    <location>
        <begin position="211"/>
        <end position="414"/>
    </location>
</feature>
<reference evidence="6" key="1">
    <citation type="submission" date="2019-08" db="EMBL/GenBank/DDBJ databases">
        <authorList>
            <person name="Kucharzyk K."/>
            <person name="Murdoch R.W."/>
            <person name="Higgins S."/>
            <person name="Loffler F."/>
        </authorList>
    </citation>
    <scope>NUCLEOTIDE SEQUENCE</scope>
</reference>
<dbReference type="Pfam" id="PF02055">
    <property type="entry name" value="Glyco_hydro_30"/>
    <property type="match status" value="2"/>
</dbReference>
<dbReference type="Pfam" id="PF17189">
    <property type="entry name" value="Glyco_hydro_30C"/>
    <property type="match status" value="1"/>
</dbReference>
<dbReference type="PRINTS" id="PR00843">
    <property type="entry name" value="GLHYDRLASE30"/>
</dbReference>
<dbReference type="AlphaFoldDB" id="A0A644V7X8"/>
<gene>
    <name evidence="6" type="ORF">SDC9_33440</name>
</gene>
<keyword evidence="3" id="KW-0378">Hydrolase</keyword>
<feature type="domain" description="Glycosyl hydrolase family 30 beta sandwich" evidence="5">
    <location>
        <begin position="430"/>
        <end position="475"/>
    </location>
</feature>
<dbReference type="PROSITE" id="PS51257">
    <property type="entry name" value="PROKAR_LIPOPROTEIN"/>
    <property type="match status" value="1"/>
</dbReference>
<comment type="caution">
    <text evidence="6">The sequence shown here is derived from an EMBL/GenBank/DDBJ whole genome shotgun (WGS) entry which is preliminary data.</text>
</comment>
<proteinExistence type="inferred from homology"/>
<dbReference type="Gene3D" id="3.20.20.80">
    <property type="entry name" value="Glycosidases"/>
    <property type="match status" value="1"/>
</dbReference>
<dbReference type="SUPFAM" id="SSF51445">
    <property type="entry name" value="(Trans)glycosidases"/>
    <property type="match status" value="1"/>
</dbReference>
<dbReference type="GO" id="GO:0016020">
    <property type="term" value="C:membrane"/>
    <property type="evidence" value="ECO:0007669"/>
    <property type="project" value="GOC"/>
</dbReference>
<dbReference type="Gene3D" id="2.60.40.1180">
    <property type="entry name" value="Golgi alpha-mannosidase II"/>
    <property type="match status" value="1"/>
</dbReference>
<dbReference type="GO" id="GO:0004348">
    <property type="term" value="F:glucosylceramidase activity"/>
    <property type="evidence" value="ECO:0007669"/>
    <property type="project" value="InterPro"/>
</dbReference>
<evidence type="ECO:0000256" key="1">
    <source>
        <dbReference type="ARBA" id="ARBA00005382"/>
    </source>
</evidence>
<name>A0A644V7X8_9ZZZZ</name>
<dbReference type="GO" id="GO:0006680">
    <property type="term" value="P:glucosylceramide catabolic process"/>
    <property type="evidence" value="ECO:0007669"/>
    <property type="project" value="TreeGrafter"/>
</dbReference>
<keyword evidence="2" id="KW-0732">Signal</keyword>
<dbReference type="PANTHER" id="PTHR11069">
    <property type="entry name" value="GLUCOSYLCERAMIDASE"/>
    <property type="match status" value="1"/>
</dbReference>
<protein>
    <recommendedName>
        <fullName evidence="7">Beta-glycosidase</fullName>
    </recommendedName>
</protein>
<evidence type="ECO:0000256" key="3">
    <source>
        <dbReference type="ARBA" id="ARBA00022801"/>
    </source>
</evidence>
<dbReference type="InterPro" id="IPR017853">
    <property type="entry name" value="GH"/>
</dbReference>
<evidence type="ECO:0008006" key="7">
    <source>
        <dbReference type="Google" id="ProtNLM"/>
    </source>
</evidence>
<dbReference type="EMBL" id="VSSQ01000239">
    <property type="protein sequence ID" value="MPL87440.1"/>
    <property type="molecule type" value="Genomic_DNA"/>
</dbReference>